<dbReference type="SUPFAM" id="SSF51658">
    <property type="entry name" value="Xylose isomerase-like"/>
    <property type="match status" value="1"/>
</dbReference>
<dbReference type="AlphaFoldDB" id="A0A239ASG0"/>
<feature type="domain" description="Xylose isomerase-like TIM barrel" evidence="1">
    <location>
        <begin position="22"/>
        <end position="254"/>
    </location>
</feature>
<dbReference type="InterPro" id="IPR036237">
    <property type="entry name" value="Xyl_isomerase-like_sf"/>
</dbReference>
<dbReference type="Pfam" id="PF01261">
    <property type="entry name" value="AP_endonuc_2"/>
    <property type="match status" value="1"/>
</dbReference>
<evidence type="ECO:0000259" key="1">
    <source>
        <dbReference type="Pfam" id="PF01261"/>
    </source>
</evidence>
<keyword evidence="3" id="KW-1185">Reference proteome</keyword>
<dbReference type="Proteomes" id="UP000198304">
    <property type="component" value="Unassembled WGS sequence"/>
</dbReference>
<dbReference type="EMBL" id="FZOJ01000002">
    <property type="protein sequence ID" value="SNR97903.1"/>
    <property type="molecule type" value="Genomic_DNA"/>
</dbReference>
<evidence type="ECO:0000313" key="2">
    <source>
        <dbReference type="EMBL" id="SNR97903.1"/>
    </source>
</evidence>
<dbReference type="OrthoDB" id="3280201at2"/>
<accession>A0A239ASG0</accession>
<dbReference type="InterPro" id="IPR013022">
    <property type="entry name" value="Xyl_isomerase-like_TIM-brl"/>
</dbReference>
<dbReference type="Gene3D" id="3.20.20.150">
    <property type="entry name" value="Divalent-metal-dependent TIM barrel enzymes"/>
    <property type="match status" value="1"/>
</dbReference>
<dbReference type="PANTHER" id="PTHR12110">
    <property type="entry name" value="HYDROXYPYRUVATE ISOMERASE"/>
    <property type="match status" value="1"/>
</dbReference>
<evidence type="ECO:0000313" key="3">
    <source>
        <dbReference type="Proteomes" id="UP000198304"/>
    </source>
</evidence>
<gene>
    <name evidence="2" type="ORF">SAMN05446037_1002199</name>
</gene>
<dbReference type="RefSeq" id="WP_089281385.1">
    <property type="nucleotide sequence ID" value="NZ_FZOJ01000002.1"/>
</dbReference>
<protein>
    <submittedName>
        <fullName evidence="2">Myo-inositol catabolism protein IolH</fullName>
    </submittedName>
</protein>
<dbReference type="InterPro" id="IPR050312">
    <property type="entry name" value="IolE/XylAMocC-like"/>
</dbReference>
<proteinExistence type="predicted"/>
<organism evidence="2 3">
    <name type="scientific">Anaerovirgula multivorans</name>
    <dbReference type="NCBI Taxonomy" id="312168"/>
    <lineage>
        <taxon>Bacteria</taxon>
        <taxon>Bacillati</taxon>
        <taxon>Bacillota</taxon>
        <taxon>Clostridia</taxon>
        <taxon>Peptostreptococcales</taxon>
        <taxon>Natronincolaceae</taxon>
        <taxon>Anaerovirgula</taxon>
    </lineage>
</organism>
<reference evidence="2 3" key="1">
    <citation type="submission" date="2017-06" db="EMBL/GenBank/DDBJ databases">
        <authorList>
            <person name="Kim H.J."/>
            <person name="Triplett B.A."/>
        </authorList>
    </citation>
    <scope>NUCLEOTIDE SEQUENCE [LARGE SCALE GENOMIC DNA]</scope>
    <source>
        <strain evidence="2 3">SCA</strain>
    </source>
</reference>
<name>A0A239ASG0_9FIRM</name>
<dbReference type="PANTHER" id="PTHR12110:SF21">
    <property type="entry name" value="XYLOSE ISOMERASE-LIKE TIM BARREL DOMAIN-CONTAINING PROTEIN"/>
    <property type="match status" value="1"/>
</dbReference>
<sequence length="289" mass="33018">MKIAFDPDVLRQQNMSITEMVHNIADMGFKYIEQSPHPQILPFYKHPKASKEIVTEYKNALKETGLEISSLITVYNWSGPDEDRRQAAVKNWKRAIEIAVELGVNVINTELAGDPHQPVICEEMLYRSIEELLPILEREGVRVDIQSHPYDFCENNNETIDIVKSFRSDYIKYLYCAAHTFFYDDGVGDVEMMLDYAGDDLTHIIVADTLNHTKHCRYIVNPPGVSAAVHQHVGIGDGEVNFDAFFKKLRQMKFGQRKDAIAAVSLFGFPEKMHQAIEAKERIEKELLG</sequence>